<dbReference type="SUPFAM" id="SSF56281">
    <property type="entry name" value="Metallo-hydrolase/oxidoreductase"/>
    <property type="match status" value="1"/>
</dbReference>
<dbReference type="InterPro" id="IPR036866">
    <property type="entry name" value="RibonucZ/Hydroxyglut_hydro"/>
</dbReference>
<evidence type="ECO:0000259" key="1">
    <source>
        <dbReference type="Pfam" id="PF12706"/>
    </source>
</evidence>
<feature type="non-terminal residue" evidence="2">
    <location>
        <position position="1"/>
    </location>
</feature>
<dbReference type="GO" id="GO:0016787">
    <property type="term" value="F:hydrolase activity"/>
    <property type="evidence" value="ECO:0007669"/>
    <property type="project" value="UniProtKB-KW"/>
</dbReference>
<reference evidence="2 3" key="1">
    <citation type="journal article" date="2015" name="Nature">
        <title>rRNA introns, odd ribosomes, and small enigmatic genomes across a large radiation of phyla.</title>
        <authorList>
            <person name="Brown C.T."/>
            <person name="Hug L.A."/>
            <person name="Thomas B.C."/>
            <person name="Sharon I."/>
            <person name="Castelle C.J."/>
            <person name="Singh A."/>
            <person name="Wilkins M.J."/>
            <person name="Williams K.H."/>
            <person name="Banfield J.F."/>
        </authorList>
    </citation>
    <scope>NUCLEOTIDE SEQUENCE [LARGE SCALE GENOMIC DNA]</scope>
</reference>
<evidence type="ECO:0000313" key="3">
    <source>
        <dbReference type="Proteomes" id="UP000034290"/>
    </source>
</evidence>
<dbReference type="AlphaFoldDB" id="A0A0G1XRT0"/>
<organism evidence="2 3">
    <name type="scientific">Candidatus Giovannonibacteria bacterium GW2011_GWA2_53_7</name>
    <dbReference type="NCBI Taxonomy" id="1618650"/>
    <lineage>
        <taxon>Bacteria</taxon>
        <taxon>Candidatus Giovannoniibacteriota</taxon>
    </lineage>
</organism>
<dbReference type="PANTHER" id="PTHR42663:SF4">
    <property type="entry name" value="SLL1036 PROTEIN"/>
    <property type="match status" value="1"/>
</dbReference>
<comment type="caution">
    <text evidence="2">The sequence shown here is derived from an EMBL/GenBank/DDBJ whole genome shotgun (WGS) entry which is preliminary data.</text>
</comment>
<protein>
    <submittedName>
        <fullName evidence="2">Metal-dependent hydrolase</fullName>
    </submittedName>
</protein>
<accession>A0A0G1XRT0</accession>
<dbReference type="Gene3D" id="3.60.15.10">
    <property type="entry name" value="Ribonuclease Z/Hydroxyacylglutathione hydrolase-like"/>
    <property type="match status" value="1"/>
</dbReference>
<dbReference type="Pfam" id="PF12706">
    <property type="entry name" value="Lactamase_B_2"/>
    <property type="match status" value="1"/>
</dbReference>
<feature type="domain" description="Metallo-beta-lactamase" evidence="1">
    <location>
        <begin position="6"/>
        <end position="142"/>
    </location>
</feature>
<dbReference type="EMBL" id="LCRM01000082">
    <property type="protein sequence ID" value="KKW33968.1"/>
    <property type="molecule type" value="Genomic_DNA"/>
</dbReference>
<name>A0A0G1XRT0_9BACT</name>
<keyword evidence="2" id="KW-0378">Hydrolase</keyword>
<evidence type="ECO:0000313" key="2">
    <source>
        <dbReference type="EMBL" id="KKW33968.1"/>
    </source>
</evidence>
<gene>
    <name evidence="2" type="ORF">UY81_C0082G0001</name>
</gene>
<sequence length="186" mass="21387">IHFHGCHDNLEQRIRDQHVPEHFPVALDAMAADKHFHEHEPDRTYDIGGVSVTPFHMFHPGRSFGYRVECDNRVFVYASDTEFKSTKEKDTRYLKNADVLVLDTMYTFDEAMAKADWGHCSPFIGTDIALAENVKKLVLFHHEPTYTDKKLEQVLKKTITYKEKMAPDSALTIELAYEGLEIDISG</sequence>
<dbReference type="Proteomes" id="UP000034290">
    <property type="component" value="Unassembled WGS sequence"/>
</dbReference>
<proteinExistence type="predicted"/>
<dbReference type="PANTHER" id="PTHR42663">
    <property type="entry name" value="HYDROLASE C777.06C-RELATED-RELATED"/>
    <property type="match status" value="1"/>
</dbReference>
<dbReference type="InterPro" id="IPR001279">
    <property type="entry name" value="Metallo-B-lactamas"/>
</dbReference>